<feature type="region of interest" description="Disordered" evidence="5">
    <location>
        <begin position="226"/>
        <end position="258"/>
    </location>
</feature>
<accession>A0A562ZSE6</accession>
<dbReference type="Pfam" id="PF00589">
    <property type="entry name" value="Phage_integrase"/>
    <property type="match status" value="1"/>
</dbReference>
<dbReference type="PANTHER" id="PTHR30349">
    <property type="entry name" value="PHAGE INTEGRASE-RELATED"/>
    <property type="match status" value="1"/>
</dbReference>
<sequence length="860" mass="93368">MASDPLQPAAITDIADIAAAPSAARGPRAGTPEPRDPQRWRTVVFDAEDEAPDGAPRKPKRGRPRGSLGALVASHAPITADDFRFLSAMAQGVDPRQAARTYLLHNLHQDGRGALGYARGLLARLGMAAHNHPDAGAATALVRELQRRLAKLLRPPRRGPAAASAPAPDQVVDVVPHAPGSAPAPAVPPQAAVRPSLEDFAARFDDGMYGEAELIALYHEEFGAEPGPGEVSAQAAPAPATEEARAGQGAPSGHAAPRVPHKELFQLDVLRRLEILEWLAPRLAVPLRPDSPLTDWVEPSLAQQLRGHGLTTLGQLATWVNVQGSQFHRRVAGFGPRRARRLLLWLVEREQILGVTLRGPLKELVGPVLPLAIAYVDAPALPLQARRDGDPAGPAASQQLVPSLVPAPLPPLPPRGPRFALVPLEQLAWPDALAGHDGLLRAPGANYLLWADGRAAQDDREALRHFLEVYVGQRRSKHTQRSYRSALQRFVLWALVERGKALSSMVDADFYAFRDFLLTPPAHWCSDSRVMKHSDEWRPLRGALSGDAVRLNLRIVQLMYGWWHRRGYLRVNLAADLQLEAPDHAVESGSADAAAGEGAAEFDAGRSFAREDLQAMERAFQRLPESAGQRRLGAILSLFLESGVRRSEVQHLTLGGLAPLRDDANSLSAVQKLKVLGKRRKEREIPVLAGTMAALEAHHRDRRLLIAAGKLPAHWGALERKDTPILSVLQAPQGKLRSRRGVSPASADRTPSFDGRLDAKTLYGILKKFFAKVAEQIAAEGGGVAGQADFRQASTHWLRHTFALQYLAANPGDLPGLQGLLGHSKLNTTGIYSRFGLAHRQQGLERMDKFAWSLTGKDQQ</sequence>
<dbReference type="Gene3D" id="1.10.150.130">
    <property type="match status" value="1"/>
</dbReference>
<dbReference type="InterPro" id="IPR013762">
    <property type="entry name" value="Integrase-like_cat_sf"/>
</dbReference>
<feature type="region of interest" description="Disordered" evidence="5">
    <location>
        <begin position="154"/>
        <end position="192"/>
    </location>
</feature>
<evidence type="ECO:0000256" key="5">
    <source>
        <dbReference type="SAM" id="MobiDB-lite"/>
    </source>
</evidence>
<gene>
    <name evidence="7" type="ORF">FN976_11385</name>
</gene>
<dbReference type="GO" id="GO:0015074">
    <property type="term" value="P:DNA integration"/>
    <property type="evidence" value="ECO:0007669"/>
    <property type="project" value="UniProtKB-KW"/>
</dbReference>
<dbReference type="PANTHER" id="PTHR30349:SF77">
    <property type="entry name" value="TYROSINE RECOMBINASE XERC"/>
    <property type="match status" value="1"/>
</dbReference>
<dbReference type="InterPro" id="IPR010998">
    <property type="entry name" value="Integrase_recombinase_N"/>
</dbReference>
<feature type="compositionally biased region" description="Low complexity" evidence="5">
    <location>
        <begin position="17"/>
        <end position="32"/>
    </location>
</feature>
<dbReference type="OrthoDB" id="8610787at2"/>
<dbReference type="Proteomes" id="UP000318199">
    <property type="component" value="Unassembled WGS sequence"/>
</dbReference>
<evidence type="ECO:0000256" key="1">
    <source>
        <dbReference type="ARBA" id="ARBA00004496"/>
    </source>
</evidence>
<evidence type="ECO:0000259" key="6">
    <source>
        <dbReference type="PROSITE" id="PS51898"/>
    </source>
</evidence>
<keyword evidence="2" id="KW-0229">DNA integration</keyword>
<evidence type="ECO:0000256" key="4">
    <source>
        <dbReference type="ARBA" id="ARBA00023172"/>
    </source>
</evidence>
<keyword evidence="4" id="KW-0233">DNA recombination</keyword>
<evidence type="ECO:0000256" key="2">
    <source>
        <dbReference type="ARBA" id="ARBA00022908"/>
    </source>
</evidence>
<evidence type="ECO:0000313" key="8">
    <source>
        <dbReference type="Proteomes" id="UP000318199"/>
    </source>
</evidence>
<dbReference type="PROSITE" id="PS51898">
    <property type="entry name" value="TYR_RECOMBINASE"/>
    <property type="match status" value="1"/>
</dbReference>
<protein>
    <submittedName>
        <fullName evidence="7">Tyrosine-type recombinase/integrase</fullName>
    </submittedName>
</protein>
<feature type="domain" description="Tyr recombinase" evidence="6">
    <location>
        <begin position="606"/>
        <end position="845"/>
    </location>
</feature>
<dbReference type="GO" id="GO:0006310">
    <property type="term" value="P:DNA recombination"/>
    <property type="evidence" value="ECO:0007669"/>
    <property type="project" value="UniProtKB-KW"/>
</dbReference>
<proteinExistence type="predicted"/>
<dbReference type="Pfam" id="PF12482">
    <property type="entry name" value="DUF3701"/>
    <property type="match status" value="1"/>
</dbReference>
<comment type="caution">
    <text evidence="7">The sequence shown here is derived from an EMBL/GenBank/DDBJ whole genome shotgun (WGS) entry which is preliminary data.</text>
</comment>
<reference evidence="7 8" key="1">
    <citation type="submission" date="2019-07" db="EMBL/GenBank/DDBJ databases">
        <title>Caenimonas sedimenti sp. nov., isolated from activated sludge.</title>
        <authorList>
            <person name="Xu J."/>
        </authorList>
    </citation>
    <scope>NUCLEOTIDE SEQUENCE [LARGE SCALE GENOMIC DNA]</scope>
    <source>
        <strain evidence="7 8">HX-9-20</strain>
    </source>
</reference>
<dbReference type="SUPFAM" id="SSF56349">
    <property type="entry name" value="DNA breaking-rejoining enzymes"/>
    <property type="match status" value="1"/>
</dbReference>
<dbReference type="InterPro" id="IPR002104">
    <property type="entry name" value="Integrase_catalytic"/>
</dbReference>
<evidence type="ECO:0000256" key="3">
    <source>
        <dbReference type="ARBA" id="ARBA00023125"/>
    </source>
</evidence>
<dbReference type="EMBL" id="VOBQ01000008">
    <property type="protein sequence ID" value="TWO71509.1"/>
    <property type="molecule type" value="Genomic_DNA"/>
</dbReference>
<dbReference type="Gene3D" id="1.10.443.10">
    <property type="entry name" value="Intergrase catalytic core"/>
    <property type="match status" value="1"/>
</dbReference>
<keyword evidence="3" id="KW-0238">DNA-binding</keyword>
<dbReference type="GO" id="GO:0003677">
    <property type="term" value="F:DNA binding"/>
    <property type="evidence" value="ECO:0007669"/>
    <property type="project" value="UniProtKB-KW"/>
</dbReference>
<dbReference type="AlphaFoldDB" id="A0A562ZSE6"/>
<dbReference type="RefSeq" id="WP_145893121.1">
    <property type="nucleotide sequence ID" value="NZ_VOBQ01000008.1"/>
</dbReference>
<evidence type="ECO:0000313" key="7">
    <source>
        <dbReference type="EMBL" id="TWO71509.1"/>
    </source>
</evidence>
<dbReference type="InterPro" id="IPR050090">
    <property type="entry name" value="Tyrosine_recombinase_XerCD"/>
</dbReference>
<feature type="compositionally biased region" description="Low complexity" evidence="5">
    <location>
        <begin position="159"/>
        <end position="192"/>
    </location>
</feature>
<comment type="subcellular location">
    <subcellularLocation>
        <location evidence="1">Cytoplasm</location>
    </subcellularLocation>
</comment>
<dbReference type="InterPro" id="IPR022169">
    <property type="entry name" value="DUF3701"/>
</dbReference>
<keyword evidence="8" id="KW-1185">Reference proteome</keyword>
<dbReference type="InterPro" id="IPR011010">
    <property type="entry name" value="DNA_brk_join_enz"/>
</dbReference>
<organism evidence="7 8">
    <name type="scientific">Caenimonas sedimenti</name>
    <dbReference type="NCBI Taxonomy" id="2596921"/>
    <lineage>
        <taxon>Bacteria</taxon>
        <taxon>Pseudomonadati</taxon>
        <taxon>Pseudomonadota</taxon>
        <taxon>Betaproteobacteria</taxon>
        <taxon>Burkholderiales</taxon>
        <taxon>Comamonadaceae</taxon>
        <taxon>Caenimonas</taxon>
    </lineage>
</organism>
<feature type="region of interest" description="Disordered" evidence="5">
    <location>
        <begin position="17"/>
        <end position="68"/>
    </location>
</feature>
<name>A0A562ZSE6_9BURK</name>
<dbReference type="GO" id="GO:0005737">
    <property type="term" value="C:cytoplasm"/>
    <property type="evidence" value="ECO:0007669"/>
    <property type="project" value="UniProtKB-SubCell"/>
</dbReference>